<reference evidence="2 3" key="1">
    <citation type="submission" date="2019-01" db="EMBL/GenBank/DDBJ databases">
        <title>Sequencing of cultivated peanut Arachis hypogaea provides insights into genome evolution and oil improvement.</title>
        <authorList>
            <person name="Chen X."/>
        </authorList>
    </citation>
    <scope>NUCLEOTIDE SEQUENCE [LARGE SCALE GENOMIC DNA]</scope>
    <source>
        <strain evidence="3">cv. Fuhuasheng</strain>
        <tissue evidence="2">Leaves</tissue>
    </source>
</reference>
<feature type="transmembrane region" description="Helical" evidence="1">
    <location>
        <begin position="96"/>
        <end position="117"/>
    </location>
</feature>
<comment type="caution">
    <text evidence="2">The sequence shown here is derived from an EMBL/GenBank/DDBJ whole genome shotgun (WGS) entry which is preliminary data.</text>
</comment>
<dbReference type="AlphaFoldDB" id="A0A444XYI7"/>
<keyword evidence="1" id="KW-0472">Membrane</keyword>
<accession>A0A444XYI7</accession>
<proteinExistence type="predicted"/>
<gene>
    <name evidence="2" type="ORF">Ahy_B08g089643</name>
</gene>
<name>A0A444XYI7_ARAHY</name>
<keyword evidence="3" id="KW-1185">Reference proteome</keyword>
<dbReference type="Proteomes" id="UP000289738">
    <property type="component" value="Chromosome B08"/>
</dbReference>
<evidence type="ECO:0000313" key="2">
    <source>
        <dbReference type="EMBL" id="RYQ94707.1"/>
    </source>
</evidence>
<keyword evidence="1" id="KW-0812">Transmembrane</keyword>
<evidence type="ECO:0000256" key="1">
    <source>
        <dbReference type="SAM" id="Phobius"/>
    </source>
</evidence>
<sequence length="242" mass="28141">MMFYCFVDVNGCSMLVWDDVFQKKLMKRMKKTIDRTQKTLLAYAPVYTSCFKCSNSAKFKGIYEFNGNNNIPVYTLDQFLLIRFIRFGSRKKAESLWQCVVYTTMWSIWLEGTLLTFNYKFLDKQALWDTIQCLASIWCKAHDLYGSKSFSSLISLLFLLLLSIFCYSRGEFLSFVYISMFWSWSQRYNGACVREDLIIFEYLVPNFQLGSSAVLTPFVNMLCCSCVSWEEDGACEGLALSL</sequence>
<evidence type="ECO:0000313" key="3">
    <source>
        <dbReference type="Proteomes" id="UP000289738"/>
    </source>
</evidence>
<keyword evidence="1" id="KW-1133">Transmembrane helix</keyword>
<feature type="transmembrane region" description="Helical" evidence="1">
    <location>
        <begin position="153"/>
        <end position="178"/>
    </location>
</feature>
<protein>
    <submittedName>
        <fullName evidence="2">Uncharacterized protein</fullName>
    </submittedName>
</protein>
<organism evidence="2 3">
    <name type="scientific">Arachis hypogaea</name>
    <name type="common">Peanut</name>
    <dbReference type="NCBI Taxonomy" id="3818"/>
    <lineage>
        <taxon>Eukaryota</taxon>
        <taxon>Viridiplantae</taxon>
        <taxon>Streptophyta</taxon>
        <taxon>Embryophyta</taxon>
        <taxon>Tracheophyta</taxon>
        <taxon>Spermatophyta</taxon>
        <taxon>Magnoliopsida</taxon>
        <taxon>eudicotyledons</taxon>
        <taxon>Gunneridae</taxon>
        <taxon>Pentapetalae</taxon>
        <taxon>rosids</taxon>
        <taxon>fabids</taxon>
        <taxon>Fabales</taxon>
        <taxon>Fabaceae</taxon>
        <taxon>Papilionoideae</taxon>
        <taxon>50 kb inversion clade</taxon>
        <taxon>dalbergioids sensu lato</taxon>
        <taxon>Dalbergieae</taxon>
        <taxon>Pterocarpus clade</taxon>
        <taxon>Arachis</taxon>
    </lineage>
</organism>
<dbReference type="EMBL" id="SDMP01000018">
    <property type="protein sequence ID" value="RYQ94707.1"/>
    <property type="molecule type" value="Genomic_DNA"/>
</dbReference>